<protein>
    <submittedName>
        <fullName evidence="2">Uncharacterized protein</fullName>
    </submittedName>
</protein>
<evidence type="ECO:0000313" key="2">
    <source>
        <dbReference type="EMBL" id="NYD39595.1"/>
    </source>
</evidence>
<keyword evidence="1" id="KW-1133">Transmembrane helix</keyword>
<feature type="transmembrane region" description="Helical" evidence="1">
    <location>
        <begin position="22"/>
        <end position="40"/>
    </location>
</feature>
<evidence type="ECO:0000313" key="3">
    <source>
        <dbReference type="Proteomes" id="UP000535890"/>
    </source>
</evidence>
<organism evidence="2 3">
    <name type="scientific">Actinomycetospora corticicola</name>
    <dbReference type="NCBI Taxonomy" id="663602"/>
    <lineage>
        <taxon>Bacteria</taxon>
        <taxon>Bacillati</taxon>
        <taxon>Actinomycetota</taxon>
        <taxon>Actinomycetes</taxon>
        <taxon>Pseudonocardiales</taxon>
        <taxon>Pseudonocardiaceae</taxon>
        <taxon>Actinomycetospora</taxon>
    </lineage>
</organism>
<evidence type="ECO:0000256" key="1">
    <source>
        <dbReference type="SAM" id="Phobius"/>
    </source>
</evidence>
<dbReference type="Proteomes" id="UP000535890">
    <property type="component" value="Unassembled WGS sequence"/>
</dbReference>
<comment type="caution">
    <text evidence="2">The sequence shown here is derived from an EMBL/GenBank/DDBJ whole genome shotgun (WGS) entry which is preliminary data.</text>
</comment>
<reference evidence="2 3" key="1">
    <citation type="submission" date="2020-07" db="EMBL/GenBank/DDBJ databases">
        <title>Sequencing the genomes of 1000 actinobacteria strains.</title>
        <authorList>
            <person name="Klenk H.-P."/>
        </authorList>
    </citation>
    <scope>NUCLEOTIDE SEQUENCE [LARGE SCALE GENOMIC DNA]</scope>
    <source>
        <strain evidence="2 3">DSM 45772</strain>
    </source>
</reference>
<dbReference type="RefSeq" id="WP_179796894.1">
    <property type="nucleotide sequence ID" value="NZ_BAABHP010000023.1"/>
</dbReference>
<name>A0A7Y9J8N2_9PSEU</name>
<proteinExistence type="predicted"/>
<keyword evidence="3" id="KW-1185">Reference proteome</keyword>
<keyword evidence="1" id="KW-0472">Membrane</keyword>
<keyword evidence="1" id="KW-0812">Transmembrane</keyword>
<gene>
    <name evidence="2" type="ORF">BJ983_005697</name>
</gene>
<dbReference type="EMBL" id="JACCBN010000001">
    <property type="protein sequence ID" value="NYD39595.1"/>
    <property type="molecule type" value="Genomic_DNA"/>
</dbReference>
<dbReference type="AlphaFoldDB" id="A0A7Y9J8N2"/>
<sequence length="184" mass="20111">MSTQDTEADEQDLQERLESSTAGRAAISVLIVVLLGIVAITNMPDSLTKNALAPVVGRATNVIGLDQGWAVYAPAPRRLSTYLEAHVLDRDGTTTVVPSPITEGLSEYWDYRWQRYADTLLNGPDNVPRWAPYARWVADQQRAQGRHPVVVSLWNISAESQPPSAAAPRGPWAARQFFSIGVGS</sequence>
<accession>A0A7Y9J8N2</accession>